<name>A0A0E0JIP5_ORYPU</name>
<evidence type="ECO:0000313" key="2">
    <source>
        <dbReference type="Proteomes" id="UP000026962"/>
    </source>
</evidence>
<dbReference type="HOGENOM" id="CLU_2007638_0_0_1"/>
<organism evidence="1">
    <name type="scientific">Oryza punctata</name>
    <name type="common">Red rice</name>
    <dbReference type="NCBI Taxonomy" id="4537"/>
    <lineage>
        <taxon>Eukaryota</taxon>
        <taxon>Viridiplantae</taxon>
        <taxon>Streptophyta</taxon>
        <taxon>Embryophyta</taxon>
        <taxon>Tracheophyta</taxon>
        <taxon>Spermatophyta</taxon>
        <taxon>Magnoliopsida</taxon>
        <taxon>Liliopsida</taxon>
        <taxon>Poales</taxon>
        <taxon>Poaceae</taxon>
        <taxon>BOP clade</taxon>
        <taxon>Oryzoideae</taxon>
        <taxon>Oryzeae</taxon>
        <taxon>Oryzinae</taxon>
        <taxon>Oryza</taxon>
    </lineage>
</organism>
<proteinExistence type="predicted"/>
<evidence type="ECO:0000313" key="1">
    <source>
        <dbReference type="EnsemblPlants" id="OPUNC01G15830.1"/>
    </source>
</evidence>
<dbReference type="AlphaFoldDB" id="A0A0E0JIP5"/>
<dbReference type="Gramene" id="OPUNC01G15830.1">
    <property type="protein sequence ID" value="OPUNC01G15830.1"/>
    <property type="gene ID" value="OPUNC01G15830"/>
</dbReference>
<dbReference type="EnsemblPlants" id="OPUNC01G15830.1">
    <property type="protein sequence ID" value="OPUNC01G15830.1"/>
    <property type="gene ID" value="OPUNC01G15830"/>
</dbReference>
<sequence length="124" mass="13716">MVKGELERGGGWSRRGPATRRWCVDATSARRPRDSVWEGAGLGARGLVHGCVLEVRCTGHDDGRPCVAQPRPVLRRRVFNAARPVSNAWRTINTRLLATIKDQRPYFSPPVLAALLNSAVKVFD</sequence>
<protein>
    <submittedName>
        <fullName evidence="1">Uncharacterized protein</fullName>
    </submittedName>
</protein>
<accession>A0A0E0JIP5</accession>
<reference evidence="1" key="2">
    <citation type="submission" date="2018-05" db="EMBL/GenBank/DDBJ databases">
        <title>OpunRS2 (Oryza punctata Reference Sequence Version 2).</title>
        <authorList>
            <person name="Zhang J."/>
            <person name="Kudrna D."/>
            <person name="Lee S."/>
            <person name="Talag J."/>
            <person name="Welchert J."/>
            <person name="Wing R.A."/>
        </authorList>
    </citation>
    <scope>NUCLEOTIDE SEQUENCE [LARGE SCALE GENOMIC DNA]</scope>
</reference>
<keyword evidence="2" id="KW-1185">Reference proteome</keyword>
<reference evidence="1" key="1">
    <citation type="submission" date="2015-04" db="UniProtKB">
        <authorList>
            <consortium name="EnsemblPlants"/>
        </authorList>
    </citation>
    <scope>IDENTIFICATION</scope>
</reference>
<dbReference type="Proteomes" id="UP000026962">
    <property type="component" value="Chromosome 1"/>
</dbReference>